<dbReference type="PANTHER" id="PTHR43701">
    <property type="entry name" value="MEMBRANE TRANSPORTER PROTEIN MJ0441-RELATED"/>
    <property type="match status" value="1"/>
</dbReference>
<feature type="transmembrane region" description="Helical" evidence="5">
    <location>
        <begin position="284"/>
        <end position="305"/>
    </location>
</feature>
<dbReference type="PANTHER" id="PTHR43701:SF12">
    <property type="entry name" value="MEMBRANE TRANSPORTER PROTEIN YTNM-RELATED"/>
    <property type="match status" value="1"/>
</dbReference>
<dbReference type="InterPro" id="IPR051598">
    <property type="entry name" value="TSUP/Inactive_protease-like"/>
</dbReference>
<proteinExistence type="inferred from homology"/>
<protein>
    <recommendedName>
        <fullName evidence="5">Probable membrane transporter protein</fullName>
    </recommendedName>
</protein>
<keyword evidence="5" id="KW-1003">Cell membrane</keyword>
<sequence length="434" mass="46606">MQQVPEISKLNGVENKSFEILAVGESSEVSKAISALAYKNKDIVVDLLKVEGEDFALDAENLAPEIRAFHNAYTDDLITYYDLIVLQYADTALVRTILKDASDAGVMVSTLNAPAPSANTAAVNTHQKEAVAARNKEENYWRKIANRCLFALAFILLGHVVSSYYPLHNFAGDFRIFVQNLDLDAAFGWMVLAGFVAQMVDGALGMGYGVISTTVLLSTGLNPAAISGSIHTAEMFSSGASGYSHYRFGNINKKLFKALVLPGVLGAVIGATLLAYLGEEYGEWLRPVLSLYTLLLGLRILVNAFKKRRESQKVKNAGWLAGAGGFLDSFGGGGWGPLVTSTLISKGKTPRYIIGTVSLTEFFVTFGSALTFFIILGTSHIETIAGLIIGGLLAAPLAARLAGKLKTKTMLISVGVLVIISSVRTMWKTISALY</sequence>
<keyword evidence="2 5" id="KW-0812">Transmembrane</keyword>
<comment type="similarity">
    <text evidence="5">Belongs to the 4-toluene sulfonate uptake permease (TSUP) (TC 2.A.102) family.</text>
</comment>
<keyword evidence="4 5" id="KW-0472">Membrane</keyword>
<evidence type="ECO:0000256" key="1">
    <source>
        <dbReference type="ARBA" id="ARBA00004141"/>
    </source>
</evidence>
<reference evidence="6 7" key="1">
    <citation type="submission" date="2018-03" db="EMBL/GenBank/DDBJ databases">
        <title>Genomic Encyclopedia of Type Strains, Phase III (KMG-III): the genomes of soil and plant-associated and newly described type strains.</title>
        <authorList>
            <person name="Whitman W."/>
        </authorList>
    </citation>
    <scope>NUCLEOTIDE SEQUENCE [LARGE SCALE GENOMIC DNA]</scope>
    <source>
        <strain evidence="6 7">CGMCC 1.9313</strain>
    </source>
</reference>
<evidence type="ECO:0000256" key="4">
    <source>
        <dbReference type="ARBA" id="ARBA00023136"/>
    </source>
</evidence>
<evidence type="ECO:0000256" key="2">
    <source>
        <dbReference type="ARBA" id="ARBA00022692"/>
    </source>
</evidence>
<feature type="transmembrane region" description="Helical" evidence="5">
    <location>
        <begin position="144"/>
        <end position="167"/>
    </location>
</feature>
<feature type="transmembrane region" description="Helical" evidence="5">
    <location>
        <begin position="383"/>
        <end position="402"/>
    </location>
</feature>
<comment type="caution">
    <text evidence="6">The sequence shown here is derived from an EMBL/GenBank/DDBJ whole genome shotgun (WGS) entry which is preliminary data.</text>
</comment>
<keyword evidence="7" id="KW-1185">Reference proteome</keyword>
<gene>
    <name evidence="6" type="ORF">B0I27_10818</name>
</gene>
<organism evidence="6 7">
    <name type="scientific">Arcticibacter pallidicorallinus</name>
    <dbReference type="NCBI Taxonomy" id="1259464"/>
    <lineage>
        <taxon>Bacteria</taxon>
        <taxon>Pseudomonadati</taxon>
        <taxon>Bacteroidota</taxon>
        <taxon>Sphingobacteriia</taxon>
        <taxon>Sphingobacteriales</taxon>
        <taxon>Sphingobacteriaceae</taxon>
        <taxon>Arcticibacter</taxon>
    </lineage>
</organism>
<evidence type="ECO:0000256" key="3">
    <source>
        <dbReference type="ARBA" id="ARBA00022989"/>
    </source>
</evidence>
<evidence type="ECO:0000256" key="5">
    <source>
        <dbReference type="RuleBase" id="RU363041"/>
    </source>
</evidence>
<dbReference type="AlphaFoldDB" id="A0A2T0TYR1"/>
<name>A0A2T0TYR1_9SPHI</name>
<comment type="subcellular location">
    <subcellularLocation>
        <location evidence="5">Cell membrane</location>
        <topology evidence="5">Multi-pass membrane protein</topology>
    </subcellularLocation>
    <subcellularLocation>
        <location evidence="1">Membrane</location>
        <topology evidence="1">Multi-pass membrane protein</topology>
    </subcellularLocation>
</comment>
<feature type="transmembrane region" description="Helical" evidence="5">
    <location>
        <begin position="409"/>
        <end position="427"/>
    </location>
</feature>
<dbReference type="EMBL" id="PVTH01000008">
    <property type="protein sequence ID" value="PRY50814.1"/>
    <property type="molecule type" value="Genomic_DNA"/>
</dbReference>
<feature type="transmembrane region" description="Helical" evidence="5">
    <location>
        <begin position="255"/>
        <end position="278"/>
    </location>
</feature>
<keyword evidence="3 5" id="KW-1133">Transmembrane helix</keyword>
<evidence type="ECO:0000313" key="7">
    <source>
        <dbReference type="Proteomes" id="UP000238034"/>
    </source>
</evidence>
<feature type="transmembrane region" description="Helical" evidence="5">
    <location>
        <begin position="187"/>
        <end position="211"/>
    </location>
</feature>
<dbReference type="RefSeq" id="WP_245925512.1">
    <property type="nucleotide sequence ID" value="NZ_PVTH01000008.1"/>
</dbReference>
<dbReference type="Proteomes" id="UP000238034">
    <property type="component" value="Unassembled WGS sequence"/>
</dbReference>
<dbReference type="InterPro" id="IPR002781">
    <property type="entry name" value="TM_pro_TauE-like"/>
</dbReference>
<dbReference type="Pfam" id="PF01925">
    <property type="entry name" value="TauE"/>
    <property type="match status" value="1"/>
</dbReference>
<evidence type="ECO:0000313" key="6">
    <source>
        <dbReference type="EMBL" id="PRY50814.1"/>
    </source>
</evidence>
<dbReference type="GO" id="GO:0005886">
    <property type="term" value="C:plasma membrane"/>
    <property type="evidence" value="ECO:0007669"/>
    <property type="project" value="UniProtKB-SubCell"/>
</dbReference>
<feature type="transmembrane region" description="Helical" evidence="5">
    <location>
        <begin position="352"/>
        <end position="377"/>
    </location>
</feature>
<accession>A0A2T0TYR1</accession>